<organism evidence="2 3">
    <name type="scientific">Ornithobacterium rhinotracheale</name>
    <dbReference type="NCBI Taxonomy" id="28251"/>
    <lineage>
        <taxon>Bacteria</taxon>
        <taxon>Pseudomonadati</taxon>
        <taxon>Bacteroidota</taxon>
        <taxon>Flavobacteriia</taxon>
        <taxon>Flavobacteriales</taxon>
        <taxon>Weeksellaceae</taxon>
        <taxon>Ornithobacterium</taxon>
    </lineage>
</organism>
<dbReference type="InterPro" id="IPR005583">
    <property type="entry name" value="YaaA"/>
</dbReference>
<dbReference type="GO" id="GO:0033194">
    <property type="term" value="P:response to hydroperoxide"/>
    <property type="evidence" value="ECO:0007669"/>
    <property type="project" value="TreeGrafter"/>
</dbReference>
<dbReference type="EMBL" id="CP035107">
    <property type="protein sequence ID" value="QAR31179.1"/>
    <property type="molecule type" value="Genomic_DNA"/>
</dbReference>
<dbReference type="Pfam" id="PF03883">
    <property type="entry name" value="H2O2_YaaD"/>
    <property type="match status" value="1"/>
</dbReference>
<comment type="similarity">
    <text evidence="1">Belongs to the UPF0246 family.</text>
</comment>
<protein>
    <recommendedName>
        <fullName evidence="1">UPF0246 protein EQP59_07440</fullName>
    </recommendedName>
</protein>
<evidence type="ECO:0000313" key="3">
    <source>
        <dbReference type="Proteomes" id="UP000287701"/>
    </source>
</evidence>
<gene>
    <name evidence="2" type="primary">yaaA</name>
    <name evidence="2" type="ORF">EQP59_07440</name>
</gene>
<dbReference type="HAMAP" id="MF_00652">
    <property type="entry name" value="UPF0246"/>
    <property type="match status" value="1"/>
</dbReference>
<name>A0A410JT47_ORNRH</name>
<dbReference type="OrthoDB" id="9777133at2"/>
<evidence type="ECO:0000256" key="1">
    <source>
        <dbReference type="HAMAP-Rule" id="MF_00652"/>
    </source>
</evidence>
<accession>A0A410JT47</accession>
<dbReference type="GO" id="GO:0005829">
    <property type="term" value="C:cytosol"/>
    <property type="evidence" value="ECO:0007669"/>
    <property type="project" value="TreeGrafter"/>
</dbReference>
<evidence type="ECO:0000313" key="2">
    <source>
        <dbReference type="EMBL" id="QAR31179.1"/>
    </source>
</evidence>
<dbReference type="AlphaFoldDB" id="A0A410JT47"/>
<reference evidence="2 3" key="1">
    <citation type="submission" date="2019-01" db="EMBL/GenBank/DDBJ databases">
        <title>Whole Genome of Ornithobacterium rhinotracheale FARPER-174b.</title>
        <authorList>
            <person name="Tataje-Lavanda L.A."/>
            <person name="Montalvan A."/>
            <person name="Montesinos R."/>
            <person name="Zimic M."/>
            <person name="Fernandez-Sanchez M."/>
            <person name="Fernandez-Diaz M."/>
        </authorList>
    </citation>
    <scope>NUCLEOTIDE SEQUENCE [LARGE SCALE GENOMIC DNA]</scope>
    <source>
        <strain evidence="2 3">FARPER-174b</strain>
    </source>
</reference>
<sequence>MKIFLSPAKRLNTNEIEKQWGKETQPRFLKDAEKLMDALKTKTPKQLSDLMSISDDIAQMNYERNQRWTAKPKKKEGYQAGLMFDGEVYRGLRNTPLSGEAVEYLKEHVYILSGLYGILSPLDVVMPYRLEMGTKLQNSDGKTLYDFWQKRLTDFVNKNTKKGEILLDLSSKEYMKSLLHDELKGTLIDVKFKDYKNGKLKQINVYFKKARGAMARFCAENQVQNLDDLKAFTGMNYAYDDNLSSERELVFVR</sequence>
<dbReference type="PANTHER" id="PTHR30283:SF4">
    <property type="entry name" value="PEROXIDE STRESS RESISTANCE PROTEIN YAAA"/>
    <property type="match status" value="1"/>
</dbReference>
<dbReference type="Proteomes" id="UP000287701">
    <property type="component" value="Chromosome"/>
</dbReference>
<dbReference type="NCBIfam" id="NF002542">
    <property type="entry name" value="PRK02101.1-3"/>
    <property type="match status" value="1"/>
</dbReference>
<dbReference type="PANTHER" id="PTHR30283">
    <property type="entry name" value="PEROXIDE STRESS RESPONSE PROTEIN YAAA"/>
    <property type="match status" value="1"/>
</dbReference>
<proteinExistence type="inferred from homology"/>
<dbReference type="RefSeq" id="WP_128501624.1">
    <property type="nucleotide sequence ID" value="NZ_CP035107.1"/>
</dbReference>
<dbReference type="NCBIfam" id="NF002543">
    <property type="entry name" value="PRK02101.1-4"/>
    <property type="match status" value="1"/>
</dbReference>